<protein>
    <submittedName>
        <fullName evidence="2">Uncharacterized protein</fullName>
    </submittedName>
</protein>
<proteinExistence type="predicted"/>
<gene>
    <name evidence="2" type="ORF">ACFY1D_01800</name>
</gene>
<comment type="caution">
    <text evidence="2">The sequence shown here is derived from an EMBL/GenBank/DDBJ whole genome shotgun (WGS) entry which is preliminary data.</text>
</comment>
<organism evidence="2 3">
    <name type="scientific">Streptomyces bluensis</name>
    <dbReference type="NCBI Taxonomy" id="33897"/>
    <lineage>
        <taxon>Bacteria</taxon>
        <taxon>Bacillati</taxon>
        <taxon>Actinomycetota</taxon>
        <taxon>Actinomycetes</taxon>
        <taxon>Kitasatosporales</taxon>
        <taxon>Streptomycetaceae</taxon>
        <taxon>Streptomyces</taxon>
    </lineage>
</organism>
<reference evidence="2 3" key="1">
    <citation type="submission" date="2024-10" db="EMBL/GenBank/DDBJ databases">
        <title>The Natural Products Discovery Center: Release of the First 8490 Sequenced Strains for Exploring Actinobacteria Biosynthetic Diversity.</title>
        <authorList>
            <person name="Kalkreuter E."/>
            <person name="Kautsar S.A."/>
            <person name="Yang D."/>
            <person name="Bader C.D."/>
            <person name="Teijaro C.N."/>
            <person name="Fluegel L."/>
            <person name="Davis C.M."/>
            <person name="Simpson J.R."/>
            <person name="Lauterbach L."/>
            <person name="Steele A.D."/>
            <person name="Gui C."/>
            <person name="Meng S."/>
            <person name="Li G."/>
            <person name="Viehrig K."/>
            <person name="Ye F."/>
            <person name="Su P."/>
            <person name="Kiefer A.F."/>
            <person name="Nichols A."/>
            <person name="Cepeda A.J."/>
            <person name="Yan W."/>
            <person name="Fan B."/>
            <person name="Jiang Y."/>
            <person name="Adhikari A."/>
            <person name="Zheng C.-J."/>
            <person name="Schuster L."/>
            <person name="Cowan T.M."/>
            <person name="Smanski M.J."/>
            <person name="Chevrette M.G."/>
            <person name="De Carvalho L.P.S."/>
            <person name="Shen B."/>
        </authorList>
    </citation>
    <scope>NUCLEOTIDE SEQUENCE [LARGE SCALE GENOMIC DNA]</scope>
    <source>
        <strain evidence="2 3">NPDC001390</strain>
    </source>
</reference>
<accession>A0ABW6UAK7</accession>
<keyword evidence="3" id="KW-1185">Reference proteome</keyword>
<dbReference type="EMBL" id="JBIAWJ010000001">
    <property type="protein sequence ID" value="MFF4520202.1"/>
    <property type="molecule type" value="Genomic_DNA"/>
</dbReference>
<evidence type="ECO:0000313" key="3">
    <source>
        <dbReference type="Proteomes" id="UP001602058"/>
    </source>
</evidence>
<evidence type="ECO:0000313" key="2">
    <source>
        <dbReference type="EMBL" id="MFF4520202.1"/>
    </source>
</evidence>
<evidence type="ECO:0000256" key="1">
    <source>
        <dbReference type="SAM" id="MobiDB-lite"/>
    </source>
</evidence>
<dbReference type="RefSeq" id="WP_387882748.1">
    <property type="nucleotide sequence ID" value="NZ_JBIAWJ010000001.1"/>
</dbReference>
<sequence>MGRASGDGDRIGDARCESLPIDFRQTTYLIQAATDATGQWLAGDRRTGPGTTHAEGGTRPGIRPTSRPRSEPG</sequence>
<feature type="region of interest" description="Disordered" evidence="1">
    <location>
        <begin position="40"/>
        <end position="73"/>
    </location>
</feature>
<name>A0ABW6UAK7_9ACTN</name>
<dbReference type="Proteomes" id="UP001602058">
    <property type="component" value="Unassembled WGS sequence"/>
</dbReference>